<name>A0A8J3QCT6_9ACTN</name>
<dbReference type="InterPro" id="IPR049749">
    <property type="entry name" value="SCO2521-like"/>
</dbReference>
<dbReference type="AlphaFoldDB" id="A0A8J3QCT6"/>
<organism evidence="1 2">
    <name type="scientific">Rhizocola hellebori</name>
    <dbReference type="NCBI Taxonomy" id="1392758"/>
    <lineage>
        <taxon>Bacteria</taxon>
        <taxon>Bacillati</taxon>
        <taxon>Actinomycetota</taxon>
        <taxon>Actinomycetes</taxon>
        <taxon>Micromonosporales</taxon>
        <taxon>Micromonosporaceae</taxon>
        <taxon>Rhizocola</taxon>
    </lineage>
</organism>
<comment type="caution">
    <text evidence="1">The sequence shown here is derived from an EMBL/GenBank/DDBJ whole genome shotgun (WGS) entry which is preliminary data.</text>
</comment>
<dbReference type="RefSeq" id="WP_239124069.1">
    <property type="nucleotide sequence ID" value="NZ_BONY01000035.1"/>
</dbReference>
<keyword evidence="2" id="KW-1185">Reference proteome</keyword>
<accession>A0A8J3QCT6</accession>
<dbReference type="Proteomes" id="UP000612899">
    <property type="component" value="Unassembled WGS sequence"/>
</dbReference>
<reference evidence="1" key="1">
    <citation type="submission" date="2021-01" db="EMBL/GenBank/DDBJ databases">
        <title>Whole genome shotgun sequence of Rhizocola hellebori NBRC 109834.</title>
        <authorList>
            <person name="Komaki H."/>
            <person name="Tamura T."/>
        </authorList>
    </citation>
    <scope>NUCLEOTIDE SEQUENCE</scope>
    <source>
        <strain evidence="1">NBRC 109834</strain>
    </source>
</reference>
<sequence length="311" mass="33593">MILIGEVHTGLLRNSTALTAGASATLLGFKPGSPAQYGERPVRFARSPELLTGVDCALASIGAVPRGIGTVGSRASVIGGQILLSSSYATITPSGASRRLTWSHYLSRPGVIEVLGRVQARALCSGFLRAAIPPPTLDLGAVNARIIREVQTRPGLNRRSAFRAQSTRLRWAAIADSAETGNVVFALRRNGLRTVELHCGGEEPAELIALCEDLALHDWLLSTLLKLIDHSMIGAAPRREAIARLIPAMDFILHLWMPGVRLGEQAKAFWRALDQQAALSKQWQASVDRVRDQFSMATITRLLASHSFDHS</sequence>
<evidence type="ECO:0000313" key="1">
    <source>
        <dbReference type="EMBL" id="GIH07282.1"/>
    </source>
</evidence>
<protein>
    <submittedName>
        <fullName evidence="1">Uncharacterized protein</fullName>
    </submittedName>
</protein>
<dbReference type="EMBL" id="BONY01000035">
    <property type="protein sequence ID" value="GIH07282.1"/>
    <property type="molecule type" value="Genomic_DNA"/>
</dbReference>
<evidence type="ECO:0000313" key="2">
    <source>
        <dbReference type="Proteomes" id="UP000612899"/>
    </source>
</evidence>
<proteinExistence type="predicted"/>
<gene>
    <name evidence="1" type="ORF">Rhe02_53490</name>
</gene>
<dbReference type="NCBIfam" id="NF040565">
    <property type="entry name" value="SCO2521_fam"/>
    <property type="match status" value="1"/>
</dbReference>